<evidence type="ECO:0000313" key="1">
    <source>
        <dbReference type="EMBL" id="GEQ99386.1"/>
    </source>
</evidence>
<accession>A0A5A7MUA5</accession>
<keyword evidence="2" id="KW-1185">Reference proteome</keyword>
<comment type="caution">
    <text evidence="1">The sequence shown here is derived from an EMBL/GenBank/DDBJ whole genome shotgun (WGS) entry which is preliminary data.</text>
</comment>
<dbReference type="Proteomes" id="UP000325187">
    <property type="component" value="Unassembled WGS sequence"/>
</dbReference>
<dbReference type="RefSeq" id="WP_150001495.1">
    <property type="nucleotide sequence ID" value="NZ_BKCM01000001.1"/>
</dbReference>
<sequence length="240" mass="25744">MRQIFSRFSAAFWAFLLGTLFYLVGMGAPLISAMLNRLGADQGRLSIEECRLITGPNGGLLAMLKGDGAAIKLEADPYYFPKGEPRPQAERLVAFGFSKNSSLLETAYPVKATVVLESDGPAVAAHSGDDAAIHPSLVVRDADREKARLNSVYGGQPNTALARGWVTAKTVEETVVLTPNLMVSDLRLSQGQRRLLAGLDPQALDGNCRSRFLAEIVYGAKGDPIVVSVRPLDRTAISAD</sequence>
<dbReference type="EMBL" id="BKCM01000001">
    <property type="protein sequence ID" value="GEQ99386.1"/>
    <property type="molecule type" value="Genomic_DNA"/>
</dbReference>
<name>A0A5A7MUA5_9PROT</name>
<organism evidence="1 2">
    <name type="scientific">Iodidimonas gelatinilytica</name>
    <dbReference type="NCBI Taxonomy" id="1236966"/>
    <lineage>
        <taxon>Bacteria</taxon>
        <taxon>Pseudomonadati</taxon>
        <taxon>Pseudomonadota</taxon>
        <taxon>Alphaproteobacteria</taxon>
        <taxon>Iodidimonadales</taxon>
        <taxon>Iodidimonadaceae</taxon>
        <taxon>Iodidimonas</taxon>
    </lineage>
</organism>
<reference evidence="1 2" key="1">
    <citation type="submission" date="2019-09" db="EMBL/GenBank/DDBJ databases">
        <title>NBRP : Genome information of microbial organism related human and environment.</title>
        <authorList>
            <person name="Hattori M."/>
            <person name="Oshima K."/>
            <person name="Inaba H."/>
            <person name="Suda W."/>
            <person name="Sakamoto M."/>
            <person name="Iino T."/>
            <person name="Kitahara M."/>
            <person name="Oshida Y."/>
            <person name="Iida T."/>
            <person name="Kudo T."/>
            <person name="Itoh T."/>
            <person name="Ohkuma M."/>
        </authorList>
    </citation>
    <scope>NUCLEOTIDE SEQUENCE [LARGE SCALE GENOMIC DNA]</scope>
    <source>
        <strain evidence="1 2">Mie-1</strain>
    </source>
</reference>
<dbReference type="AlphaFoldDB" id="A0A5A7MUA5"/>
<gene>
    <name evidence="1" type="ORF">JCM17845_00100</name>
</gene>
<protein>
    <submittedName>
        <fullName evidence="1">Uncharacterized protein</fullName>
    </submittedName>
</protein>
<proteinExistence type="predicted"/>
<evidence type="ECO:0000313" key="2">
    <source>
        <dbReference type="Proteomes" id="UP000325187"/>
    </source>
</evidence>